<dbReference type="EMBL" id="JACJKH010000025">
    <property type="protein sequence ID" value="MBM6745121.1"/>
    <property type="molecule type" value="Genomic_DNA"/>
</dbReference>
<protein>
    <recommendedName>
        <fullName evidence="3">Butirosin biosynthesis protein H N-terminal domain-containing protein</fullName>
    </recommendedName>
</protein>
<name>A0ABS2EJL2_9FIRM</name>
<reference evidence="1 2" key="1">
    <citation type="journal article" date="2021" name="Sci. Rep.">
        <title>The distribution of antibiotic resistance genes in chicken gut microbiota commensals.</title>
        <authorList>
            <person name="Juricova H."/>
            <person name="Matiasovicova J."/>
            <person name="Kubasova T."/>
            <person name="Cejkova D."/>
            <person name="Rychlik I."/>
        </authorList>
    </citation>
    <scope>NUCLEOTIDE SEQUENCE [LARGE SCALE GENOMIC DNA]</scope>
    <source>
        <strain evidence="1 2">An770</strain>
    </source>
</reference>
<accession>A0ABS2EJL2</accession>
<gene>
    <name evidence="1" type="ORF">H6A32_12575</name>
</gene>
<proteinExistence type="predicted"/>
<sequence length="356" mass="42986">MENKFIDSFNLLTFDCIDRCIWLILEEKYPGITLNYLVLSGYKDIKNNISKELKISPSNCLQLYLGDKQKFFESINKLLKKSKLILPINLYYKKEHKMFHMEHYTHYLIVSSYDTIRDCYEVIDEDYSKNYGIPKNRQNGMRYCKQYYSKDDLFELCGTVKECYKQVSKIQENEFPYYRLEENKLLWFKNSNIVEIYKALLRDMLNEYHSYMKKNTEGLYSAFQYLVANAGNIHHKKWVINDVGPWPKEVEGLISHINYMETLRRIYFWENEKIYNKDIFSEFDEVLKQYNLVKTLIRKFVYNLRENEIEKIVKIYFPQITMLEKKLIEDLIIEIENTDEVVCKVIEKISVITKKD</sequence>
<dbReference type="RefSeq" id="WP_204864483.1">
    <property type="nucleotide sequence ID" value="NZ_JACJKH010000025.1"/>
</dbReference>
<evidence type="ECO:0000313" key="1">
    <source>
        <dbReference type="EMBL" id="MBM6745121.1"/>
    </source>
</evidence>
<evidence type="ECO:0008006" key="3">
    <source>
        <dbReference type="Google" id="ProtNLM"/>
    </source>
</evidence>
<keyword evidence="2" id="KW-1185">Reference proteome</keyword>
<evidence type="ECO:0000313" key="2">
    <source>
        <dbReference type="Proteomes" id="UP000775686"/>
    </source>
</evidence>
<dbReference type="Proteomes" id="UP000775686">
    <property type="component" value="Unassembled WGS sequence"/>
</dbReference>
<organism evidence="1 2">
    <name type="scientific">Drancourtella massiliensis</name>
    <dbReference type="NCBI Taxonomy" id="1632013"/>
    <lineage>
        <taxon>Bacteria</taxon>
        <taxon>Bacillati</taxon>
        <taxon>Bacillota</taxon>
        <taxon>Clostridia</taxon>
        <taxon>Eubacteriales</taxon>
        <taxon>Oscillospiraceae</taxon>
        <taxon>Drancourtella</taxon>
    </lineage>
</organism>
<comment type="caution">
    <text evidence="1">The sequence shown here is derived from an EMBL/GenBank/DDBJ whole genome shotgun (WGS) entry which is preliminary data.</text>
</comment>